<keyword evidence="3" id="KW-1133">Transmembrane helix</keyword>
<feature type="transmembrane region" description="Helical" evidence="3">
    <location>
        <begin position="81"/>
        <end position="100"/>
    </location>
</feature>
<dbReference type="InterPro" id="IPR050844">
    <property type="entry name" value="Coatomer_complex_subunit"/>
</dbReference>
<gene>
    <name evidence="4" type="ORF">COLO4_07902</name>
</gene>
<dbReference type="OrthoDB" id="1612544at2759"/>
<evidence type="ECO:0000256" key="1">
    <source>
        <dbReference type="ARBA" id="ARBA00022574"/>
    </source>
</evidence>
<reference evidence="5" key="1">
    <citation type="submission" date="2013-09" db="EMBL/GenBank/DDBJ databases">
        <title>Corchorus olitorius genome sequencing.</title>
        <authorList>
            <person name="Alam M."/>
            <person name="Haque M.S."/>
            <person name="Islam M.S."/>
            <person name="Emdad E.M."/>
            <person name="Islam M.M."/>
            <person name="Ahmed B."/>
            <person name="Halim A."/>
            <person name="Hossen Q.M.M."/>
            <person name="Hossain M.Z."/>
            <person name="Ahmed R."/>
            <person name="Khan M.M."/>
            <person name="Islam R."/>
            <person name="Rashid M.M."/>
            <person name="Khan S.A."/>
            <person name="Rahman M.S."/>
            <person name="Alam M."/>
            <person name="Yahiya A.S."/>
            <person name="Khan M.S."/>
            <person name="Azam M.S."/>
            <person name="Haque T."/>
            <person name="Lashkar M.Z.H."/>
            <person name="Akhand A.I."/>
            <person name="Morshed G."/>
            <person name="Roy S."/>
            <person name="Uddin K.S."/>
            <person name="Rabeya T."/>
            <person name="Hossain A.S."/>
            <person name="Chowdhury A."/>
            <person name="Snigdha A.R."/>
            <person name="Mortoza M.S."/>
            <person name="Matin S.A."/>
            <person name="Hoque S.M.E."/>
            <person name="Islam M.K."/>
            <person name="Roy D.K."/>
            <person name="Haider R."/>
            <person name="Moosa M.M."/>
            <person name="Elias S.M."/>
            <person name="Hasan A.M."/>
            <person name="Jahan S."/>
            <person name="Shafiuddin M."/>
            <person name="Mahmood N."/>
            <person name="Shommy N.S."/>
        </authorList>
    </citation>
    <scope>NUCLEOTIDE SEQUENCE [LARGE SCALE GENOMIC DNA]</scope>
    <source>
        <strain evidence="5">cv. O-4</strain>
    </source>
</reference>
<dbReference type="Proteomes" id="UP000187203">
    <property type="component" value="Unassembled WGS sequence"/>
</dbReference>
<dbReference type="GO" id="GO:0006886">
    <property type="term" value="P:intracellular protein transport"/>
    <property type="evidence" value="ECO:0007669"/>
    <property type="project" value="TreeGrafter"/>
</dbReference>
<proteinExistence type="predicted"/>
<sequence>MFLDLLGFTLGNLLKDKRVKSVDLHPTEPWILASLYSGTMCIWNYQSQHEKGSKLELEDITRGVEVTNVCADIASLVTLPVLIFVTMTLVKMLMAYFYLLDEADKR</sequence>
<protein>
    <submittedName>
        <fullName evidence="4">Uncharacterized protein</fullName>
    </submittedName>
</protein>
<dbReference type="PANTHER" id="PTHR19876">
    <property type="entry name" value="COATOMER"/>
    <property type="match status" value="1"/>
</dbReference>
<keyword evidence="2" id="KW-0677">Repeat</keyword>
<accession>A0A1R3KIC8</accession>
<dbReference type="GO" id="GO:0030126">
    <property type="term" value="C:COPI vesicle coat"/>
    <property type="evidence" value="ECO:0007669"/>
    <property type="project" value="TreeGrafter"/>
</dbReference>
<evidence type="ECO:0000256" key="3">
    <source>
        <dbReference type="SAM" id="Phobius"/>
    </source>
</evidence>
<keyword evidence="3" id="KW-0812">Transmembrane</keyword>
<dbReference type="EMBL" id="AWUE01013496">
    <property type="protein sequence ID" value="OMP06804.1"/>
    <property type="molecule type" value="Genomic_DNA"/>
</dbReference>
<organism evidence="4 5">
    <name type="scientific">Corchorus olitorius</name>
    <dbReference type="NCBI Taxonomy" id="93759"/>
    <lineage>
        <taxon>Eukaryota</taxon>
        <taxon>Viridiplantae</taxon>
        <taxon>Streptophyta</taxon>
        <taxon>Embryophyta</taxon>
        <taxon>Tracheophyta</taxon>
        <taxon>Spermatophyta</taxon>
        <taxon>Magnoliopsida</taxon>
        <taxon>eudicotyledons</taxon>
        <taxon>Gunneridae</taxon>
        <taxon>Pentapetalae</taxon>
        <taxon>rosids</taxon>
        <taxon>malvids</taxon>
        <taxon>Malvales</taxon>
        <taxon>Malvaceae</taxon>
        <taxon>Grewioideae</taxon>
        <taxon>Apeibeae</taxon>
        <taxon>Corchorus</taxon>
    </lineage>
</organism>
<evidence type="ECO:0000313" key="4">
    <source>
        <dbReference type="EMBL" id="OMP06804.1"/>
    </source>
</evidence>
<evidence type="ECO:0000256" key="2">
    <source>
        <dbReference type="ARBA" id="ARBA00022737"/>
    </source>
</evidence>
<dbReference type="GO" id="GO:0006888">
    <property type="term" value="P:endoplasmic reticulum to Golgi vesicle-mediated transport"/>
    <property type="evidence" value="ECO:0007669"/>
    <property type="project" value="TreeGrafter"/>
</dbReference>
<dbReference type="PANTHER" id="PTHR19876:SF2">
    <property type="entry name" value="COATOMER SUBUNIT BETA"/>
    <property type="match status" value="1"/>
</dbReference>
<name>A0A1R3KIC8_9ROSI</name>
<dbReference type="STRING" id="93759.A0A1R3KIC8"/>
<keyword evidence="5" id="KW-1185">Reference proteome</keyword>
<dbReference type="GO" id="GO:0006891">
    <property type="term" value="P:intra-Golgi vesicle-mediated transport"/>
    <property type="evidence" value="ECO:0007669"/>
    <property type="project" value="TreeGrafter"/>
</dbReference>
<evidence type="ECO:0000313" key="5">
    <source>
        <dbReference type="Proteomes" id="UP000187203"/>
    </source>
</evidence>
<dbReference type="AlphaFoldDB" id="A0A1R3KIC8"/>
<dbReference type="GO" id="GO:0006890">
    <property type="term" value="P:retrograde vesicle-mediated transport, Golgi to endoplasmic reticulum"/>
    <property type="evidence" value="ECO:0007669"/>
    <property type="project" value="TreeGrafter"/>
</dbReference>
<dbReference type="Gene3D" id="2.130.10.10">
    <property type="entry name" value="YVTN repeat-like/Quinoprotein amine dehydrogenase"/>
    <property type="match status" value="1"/>
</dbReference>
<dbReference type="InterPro" id="IPR015943">
    <property type="entry name" value="WD40/YVTN_repeat-like_dom_sf"/>
</dbReference>
<keyword evidence="3" id="KW-0472">Membrane</keyword>
<keyword evidence="1" id="KW-0853">WD repeat</keyword>
<comment type="caution">
    <text evidence="4">The sequence shown here is derived from an EMBL/GenBank/DDBJ whole genome shotgun (WGS) entry which is preliminary data.</text>
</comment>